<organism evidence="1 2">
    <name type="scientific">Psylliodes chrysocephalus</name>
    <dbReference type="NCBI Taxonomy" id="3402493"/>
    <lineage>
        <taxon>Eukaryota</taxon>
        <taxon>Metazoa</taxon>
        <taxon>Ecdysozoa</taxon>
        <taxon>Arthropoda</taxon>
        <taxon>Hexapoda</taxon>
        <taxon>Insecta</taxon>
        <taxon>Pterygota</taxon>
        <taxon>Neoptera</taxon>
        <taxon>Endopterygota</taxon>
        <taxon>Coleoptera</taxon>
        <taxon>Polyphaga</taxon>
        <taxon>Cucujiformia</taxon>
        <taxon>Chrysomeloidea</taxon>
        <taxon>Chrysomelidae</taxon>
        <taxon>Galerucinae</taxon>
        <taxon>Alticini</taxon>
        <taxon>Psylliodes</taxon>
    </lineage>
</organism>
<gene>
    <name evidence="1" type="ORF">PSYICH_LOCUS11230</name>
</gene>
<evidence type="ECO:0000313" key="2">
    <source>
        <dbReference type="Proteomes" id="UP001153636"/>
    </source>
</evidence>
<dbReference type="EMBL" id="OV651817">
    <property type="protein sequence ID" value="CAH1111245.1"/>
    <property type="molecule type" value="Genomic_DNA"/>
</dbReference>
<accession>A0A9P0GIQ9</accession>
<sequence>MRKQAKKAVKSSDDACAACFRKWENYTGPDWICCKKCRQWDCGFCNKASTDTFYECALCTNEDFDSDRFFLNSHLDINLDNFDLVCNYINKNFDCQEISKEDMLKNPQYIFECPNKITQNNILPSYMEITNPKRKRSRRDGKSHNFSVNYFVLK</sequence>
<dbReference type="OrthoDB" id="6776028at2759"/>
<dbReference type="Proteomes" id="UP001153636">
    <property type="component" value="Chromosome 5"/>
</dbReference>
<evidence type="ECO:0000313" key="1">
    <source>
        <dbReference type="EMBL" id="CAH1111245.1"/>
    </source>
</evidence>
<dbReference type="AlphaFoldDB" id="A0A9P0GIQ9"/>
<keyword evidence="2" id="KW-1185">Reference proteome</keyword>
<reference evidence="1" key="1">
    <citation type="submission" date="2022-01" db="EMBL/GenBank/DDBJ databases">
        <authorList>
            <person name="King R."/>
        </authorList>
    </citation>
    <scope>NUCLEOTIDE SEQUENCE</scope>
</reference>
<name>A0A9P0GIQ9_9CUCU</name>
<proteinExistence type="predicted"/>
<protein>
    <submittedName>
        <fullName evidence="1">Uncharacterized protein</fullName>
    </submittedName>
</protein>